<dbReference type="Gene3D" id="3.40.1800.10">
    <property type="entry name" value="His-Me finger endonucleases"/>
    <property type="match status" value="1"/>
</dbReference>
<name>A0A4Q7ZFS6_9ACTN</name>
<feature type="region of interest" description="Disordered" evidence="1">
    <location>
        <begin position="154"/>
        <end position="188"/>
    </location>
</feature>
<gene>
    <name evidence="2" type="ORF">EV385_0578</name>
</gene>
<evidence type="ECO:0000313" key="3">
    <source>
        <dbReference type="Proteomes" id="UP000292564"/>
    </source>
</evidence>
<comment type="caution">
    <text evidence="2">The sequence shown here is derived from an EMBL/GenBank/DDBJ whole genome shotgun (WGS) entry which is preliminary data.</text>
</comment>
<dbReference type="GO" id="GO:0004519">
    <property type="term" value="F:endonuclease activity"/>
    <property type="evidence" value="ECO:0007669"/>
    <property type="project" value="UniProtKB-KW"/>
</dbReference>
<dbReference type="Pfam" id="PF02945">
    <property type="entry name" value="Endonuclease_7"/>
    <property type="match status" value="1"/>
</dbReference>
<dbReference type="InterPro" id="IPR038563">
    <property type="entry name" value="Endonuclease_7_sf"/>
</dbReference>
<dbReference type="InterPro" id="IPR004211">
    <property type="entry name" value="Endonuclease_7"/>
</dbReference>
<protein>
    <submittedName>
        <fullName evidence="2">Recombination endonuclease VII</fullName>
    </submittedName>
</protein>
<keyword evidence="2" id="KW-0255">Endonuclease</keyword>
<reference evidence="2 3" key="1">
    <citation type="submission" date="2019-02" db="EMBL/GenBank/DDBJ databases">
        <title>Sequencing the genomes of 1000 actinobacteria strains.</title>
        <authorList>
            <person name="Klenk H.-P."/>
        </authorList>
    </citation>
    <scope>NUCLEOTIDE SEQUENCE [LARGE SCALE GENOMIC DNA]</scope>
    <source>
        <strain evidence="2 3">DSM 45162</strain>
    </source>
</reference>
<evidence type="ECO:0000313" key="2">
    <source>
        <dbReference type="EMBL" id="RZU48849.1"/>
    </source>
</evidence>
<dbReference type="EMBL" id="SHKY01000001">
    <property type="protein sequence ID" value="RZU48849.1"/>
    <property type="molecule type" value="Genomic_DNA"/>
</dbReference>
<keyword evidence="3" id="KW-1185">Reference proteome</keyword>
<keyword evidence="2" id="KW-0540">Nuclease</keyword>
<evidence type="ECO:0000256" key="1">
    <source>
        <dbReference type="SAM" id="MobiDB-lite"/>
    </source>
</evidence>
<accession>A0A4Q7ZFS6</accession>
<dbReference type="InterPro" id="IPR044925">
    <property type="entry name" value="His-Me_finger_sf"/>
</dbReference>
<dbReference type="AlphaFoldDB" id="A0A4Q7ZFS6"/>
<dbReference type="SUPFAM" id="SSF54060">
    <property type="entry name" value="His-Me finger endonucleases"/>
    <property type="match status" value="1"/>
</dbReference>
<proteinExistence type="predicted"/>
<dbReference type="Proteomes" id="UP000292564">
    <property type="component" value="Unassembled WGS sequence"/>
</dbReference>
<sequence>MFHMGVSPEGRFIIEWESLYCLEGCSTVLPVQAIDRHNITDARYRQMLHAQDGVCAICAKPAWRNGEIAPLVIDHDHVCCPTERRVCGRCTRGLLCPGCNGSLGELELKGPSAYRRESWTTAALAYLREVGCDFDLPHRRAWFAQELQRRRSSRTDSVVQHRRVGNAALPASSRRAEPRPSLKPGNSA</sequence>
<keyword evidence="2" id="KW-0378">Hydrolase</keyword>
<organism evidence="2 3">
    <name type="scientific">Krasilnikovia cinnamomea</name>
    <dbReference type="NCBI Taxonomy" id="349313"/>
    <lineage>
        <taxon>Bacteria</taxon>
        <taxon>Bacillati</taxon>
        <taxon>Actinomycetota</taxon>
        <taxon>Actinomycetes</taxon>
        <taxon>Micromonosporales</taxon>
        <taxon>Micromonosporaceae</taxon>
        <taxon>Krasilnikovia</taxon>
    </lineage>
</organism>